<dbReference type="AlphaFoldDB" id="A0A0D8J350"/>
<gene>
    <name evidence="1" type="ORF">TQ39_07320</name>
</gene>
<sequence length="76" mass="9085">MNVIRNHPYMSRRTIKAWETNGGEFLQVIDARDIFHWNYSVEFELVPGGLDSIYSSPNLEKCFEFVRKFMERNPTR</sequence>
<dbReference type="EMBL" id="JXXK01000008">
    <property type="protein sequence ID" value="KJF40203.1"/>
    <property type="molecule type" value="Genomic_DNA"/>
</dbReference>
<dbReference type="RefSeq" id="WP_009323270.1">
    <property type="nucleotide sequence ID" value="NZ_JAFHCJ010000044.1"/>
</dbReference>
<reference evidence="1" key="1">
    <citation type="submission" date="2015-02" db="EMBL/GenBank/DDBJ databases">
        <title>A novel member of the family Ruminococcaceae isolated from human feces.</title>
        <authorList>
            <person name="Shkoporov A.N."/>
            <person name="Chaplin A.V."/>
            <person name="Motuzova O.V."/>
            <person name="Kafarskaia L.I."/>
            <person name="Khokhlova E.V."/>
            <person name="Efimov B.A."/>
        </authorList>
    </citation>
    <scope>NUCLEOTIDE SEQUENCE [LARGE SCALE GENOMIC DNA]</scope>
    <source>
        <strain evidence="1">585-1</strain>
    </source>
</reference>
<keyword evidence="2" id="KW-1185">Reference proteome</keyword>
<dbReference type="GeneID" id="42856423"/>
<accession>A0A0D8J350</accession>
<organism evidence="1 2">
    <name type="scientific">Ruthenibacterium lactatiformans</name>
    <dbReference type="NCBI Taxonomy" id="1550024"/>
    <lineage>
        <taxon>Bacteria</taxon>
        <taxon>Bacillati</taxon>
        <taxon>Bacillota</taxon>
        <taxon>Clostridia</taxon>
        <taxon>Eubacteriales</taxon>
        <taxon>Oscillospiraceae</taxon>
        <taxon>Ruthenibacterium</taxon>
    </lineage>
</organism>
<protein>
    <submittedName>
        <fullName evidence="1">Uncharacterized protein</fullName>
    </submittedName>
</protein>
<dbReference type="Proteomes" id="UP000032483">
    <property type="component" value="Unassembled WGS sequence"/>
</dbReference>
<evidence type="ECO:0000313" key="1">
    <source>
        <dbReference type="EMBL" id="KJF40203.1"/>
    </source>
</evidence>
<evidence type="ECO:0000313" key="2">
    <source>
        <dbReference type="Proteomes" id="UP000032483"/>
    </source>
</evidence>
<comment type="caution">
    <text evidence="1">The sequence shown here is derived from an EMBL/GenBank/DDBJ whole genome shotgun (WGS) entry which is preliminary data.</text>
</comment>
<name>A0A0D8J350_9FIRM</name>
<proteinExistence type="predicted"/>